<evidence type="ECO:0000256" key="3">
    <source>
        <dbReference type="ARBA" id="ARBA00023054"/>
    </source>
</evidence>
<dbReference type="SUPFAM" id="SSF111369">
    <property type="entry name" value="HlyD-like secretion proteins"/>
    <property type="match status" value="1"/>
</dbReference>
<feature type="domain" description="YknX-like beta-barrel" evidence="8">
    <location>
        <begin position="250"/>
        <end position="340"/>
    </location>
</feature>
<gene>
    <name evidence="9" type="ORF">HRJ34_22350</name>
</gene>
<evidence type="ECO:0000313" key="9">
    <source>
        <dbReference type="EMBL" id="QTH21029.1"/>
    </source>
</evidence>
<dbReference type="InterPro" id="IPR058625">
    <property type="entry name" value="MdtA-like_BSH"/>
</dbReference>
<dbReference type="InterPro" id="IPR058636">
    <property type="entry name" value="Beta-barrel_YknX"/>
</dbReference>
<evidence type="ECO:0000256" key="4">
    <source>
        <dbReference type="SAM" id="MobiDB-lite"/>
    </source>
</evidence>
<evidence type="ECO:0000313" key="10">
    <source>
        <dbReference type="Proteomes" id="UP000664914"/>
    </source>
</evidence>
<evidence type="ECO:0000256" key="2">
    <source>
        <dbReference type="ARBA" id="ARBA00009477"/>
    </source>
</evidence>
<dbReference type="NCBIfam" id="TIGR01730">
    <property type="entry name" value="RND_mfp"/>
    <property type="match status" value="1"/>
</dbReference>
<accession>A0A975HEP3</accession>
<dbReference type="Proteomes" id="UP000664914">
    <property type="component" value="Chromosome"/>
</dbReference>
<dbReference type="PANTHER" id="PTHR32347">
    <property type="entry name" value="EFFLUX SYSTEM COMPONENT YKNX-RELATED"/>
    <property type="match status" value="1"/>
</dbReference>
<comment type="similarity">
    <text evidence="2">Belongs to the membrane fusion protein (MFP) (TC 8.A.1) family.</text>
</comment>
<name>A0A975HEP3_9SPHN</name>
<dbReference type="GO" id="GO:0030313">
    <property type="term" value="C:cell envelope"/>
    <property type="evidence" value="ECO:0007669"/>
    <property type="project" value="UniProtKB-SubCell"/>
</dbReference>
<feature type="transmembrane region" description="Helical" evidence="5">
    <location>
        <begin position="27"/>
        <end position="48"/>
    </location>
</feature>
<dbReference type="Pfam" id="PF25876">
    <property type="entry name" value="HH_MFP_RND"/>
    <property type="match status" value="1"/>
</dbReference>
<dbReference type="GO" id="GO:0022857">
    <property type="term" value="F:transmembrane transporter activity"/>
    <property type="evidence" value="ECO:0007669"/>
    <property type="project" value="InterPro"/>
</dbReference>
<dbReference type="InterPro" id="IPR058624">
    <property type="entry name" value="MdtA-like_HH"/>
</dbReference>
<dbReference type="RefSeq" id="WP_030091197.1">
    <property type="nucleotide sequence ID" value="NZ_CP059319.1"/>
</dbReference>
<organism evidence="9 10">
    <name type="scientific">Rhizorhabdus wittichii</name>
    <dbReference type="NCBI Taxonomy" id="160791"/>
    <lineage>
        <taxon>Bacteria</taxon>
        <taxon>Pseudomonadati</taxon>
        <taxon>Pseudomonadota</taxon>
        <taxon>Alphaproteobacteria</taxon>
        <taxon>Sphingomonadales</taxon>
        <taxon>Sphingomonadaceae</taxon>
        <taxon>Rhizorhabdus</taxon>
    </lineage>
</organism>
<feature type="domain" description="Multidrug resistance protein MdtA-like barrel-sandwich hybrid" evidence="7">
    <location>
        <begin position="81"/>
        <end position="237"/>
    </location>
</feature>
<keyword evidence="5" id="KW-0812">Transmembrane</keyword>
<keyword evidence="5" id="KW-1133">Transmembrane helix</keyword>
<dbReference type="GO" id="GO:0016020">
    <property type="term" value="C:membrane"/>
    <property type="evidence" value="ECO:0007669"/>
    <property type="project" value="InterPro"/>
</dbReference>
<dbReference type="Pfam" id="PF25990">
    <property type="entry name" value="Beta-barrel_YknX"/>
    <property type="match status" value="1"/>
</dbReference>
<reference evidence="9" key="1">
    <citation type="submission" date="2020-07" db="EMBL/GenBank/DDBJ databases">
        <authorList>
            <person name="Camacho E."/>
        </authorList>
    </citation>
    <scope>NUCLEOTIDE SEQUENCE</scope>
    <source>
        <strain evidence="9">MPO218</strain>
    </source>
</reference>
<dbReference type="PANTHER" id="PTHR32347:SF14">
    <property type="entry name" value="EFFLUX SYSTEM COMPONENT YKNX-RELATED"/>
    <property type="match status" value="1"/>
</dbReference>
<dbReference type="InterPro" id="IPR006143">
    <property type="entry name" value="RND_pump_MFP"/>
</dbReference>
<evidence type="ECO:0000259" key="6">
    <source>
        <dbReference type="Pfam" id="PF25876"/>
    </source>
</evidence>
<sequence>MTDPDKQPQQDLDEFLGVEPTSPRAVLFRRIGIGLAIVVVLVILWRLILGGDDKAAYATRPVERGDLTVIVSATGNLAPTNQVEVGSEQSGIIVEVYVDNNDRVKKGQLLAKLDTSRLQDAVNQADAGLASARAGVQQAEATEQQARATLRRQEQVWRLSGGKVPSATELDVARGDAARATAGVSTAKAAVDQAQATLSSAQTALSKAFIRSPVNGQVLSRSIEPGQTVAASFNAPVLFTIAEDLRQMRLEVKVDEADVGQVQKGQKATFTVDAFPGRTFPATIERVDVGANATGTGSSSSSSSSTASTTTSGVVAYTARLTVANGDGLLRPGMTATADIITTQKKDVLLVPSAALRFTPDRQAAGSDGGGITSVLAPRVRRRGGSSEREAAIGRGSKQTVYVVADSGSQPQPVEITVGESNGSQAEVTGGKLSEGMQVVIGQYAAGGSGGSGRGQGTGGQGGSGQRRNGQ</sequence>
<dbReference type="Pfam" id="PF25917">
    <property type="entry name" value="BSH_RND"/>
    <property type="match status" value="1"/>
</dbReference>
<keyword evidence="3" id="KW-0175">Coiled coil</keyword>
<dbReference type="Gene3D" id="2.40.50.100">
    <property type="match status" value="1"/>
</dbReference>
<proteinExistence type="inferred from homology"/>
<evidence type="ECO:0000259" key="8">
    <source>
        <dbReference type="Pfam" id="PF25990"/>
    </source>
</evidence>
<evidence type="ECO:0000256" key="5">
    <source>
        <dbReference type="SAM" id="Phobius"/>
    </source>
</evidence>
<comment type="subcellular location">
    <subcellularLocation>
        <location evidence="1">Cell envelope</location>
    </subcellularLocation>
</comment>
<protein>
    <submittedName>
        <fullName evidence="9">Efflux RND transporter periplasmic adaptor subunit</fullName>
    </submittedName>
</protein>
<evidence type="ECO:0000259" key="7">
    <source>
        <dbReference type="Pfam" id="PF25917"/>
    </source>
</evidence>
<keyword evidence="5" id="KW-0472">Membrane</keyword>
<dbReference type="Gene3D" id="1.10.287.470">
    <property type="entry name" value="Helix hairpin bin"/>
    <property type="match status" value="1"/>
</dbReference>
<dbReference type="Gene3D" id="2.40.30.170">
    <property type="match status" value="1"/>
</dbReference>
<feature type="region of interest" description="Disordered" evidence="4">
    <location>
        <begin position="444"/>
        <end position="471"/>
    </location>
</feature>
<dbReference type="InterPro" id="IPR050465">
    <property type="entry name" value="UPF0194_transport"/>
</dbReference>
<dbReference type="AlphaFoldDB" id="A0A975HEP3"/>
<evidence type="ECO:0000256" key="1">
    <source>
        <dbReference type="ARBA" id="ARBA00004196"/>
    </source>
</evidence>
<feature type="compositionally biased region" description="Gly residues" evidence="4">
    <location>
        <begin position="445"/>
        <end position="465"/>
    </location>
</feature>
<reference evidence="9" key="2">
    <citation type="submission" date="2021-04" db="EMBL/GenBank/DDBJ databases">
        <title>Isolation and genomic analysis of the ibuprofen-degrading bacterium Sphingomonas strain MPO218.</title>
        <authorList>
            <person name="Aulestia M."/>
            <person name="Flores A."/>
            <person name="Mangas E.L."/>
            <person name="Perez-Pulido A.J."/>
            <person name="Santero E."/>
            <person name="Camacho E.M."/>
        </authorList>
    </citation>
    <scope>NUCLEOTIDE SEQUENCE</scope>
    <source>
        <strain evidence="9">MPO218</strain>
    </source>
</reference>
<dbReference type="EMBL" id="CP059319">
    <property type="protein sequence ID" value="QTH21029.1"/>
    <property type="molecule type" value="Genomic_DNA"/>
</dbReference>
<dbReference type="Gene3D" id="2.40.420.20">
    <property type="match status" value="1"/>
</dbReference>
<feature type="domain" description="Multidrug resistance protein MdtA-like alpha-helical hairpin" evidence="6">
    <location>
        <begin position="129"/>
        <end position="205"/>
    </location>
</feature>